<evidence type="ECO:0000256" key="7">
    <source>
        <dbReference type="PROSITE-ProRule" id="PRU10141"/>
    </source>
</evidence>
<evidence type="ECO:0000259" key="12">
    <source>
        <dbReference type="PROSITE" id="PS50927"/>
    </source>
</evidence>
<proteinExistence type="predicted"/>
<dbReference type="PROSITE" id="PS50011">
    <property type="entry name" value="PROTEIN_KINASE_DOM"/>
    <property type="match status" value="1"/>
</dbReference>
<evidence type="ECO:0000256" key="3">
    <source>
        <dbReference type="ARBA" id="ARBA00022729"/>
    </source>
</evidence>
<keyword evidence="9" id="KW-0472">Membrane</keyword>
<dbReference type="Pfam" id="PF08276">
    <property type="entry name" value="PAN_2"/>
    <property type="match status" value="1"/>
</dbReference>
<dbReference type="InterPro" id="IPR001480">
    <property type="entry name" value="Bulb-type_lectin_dom"/>
</dbReference>
<evidence type="ECO:0008006" key="16">
    <source>
        <dbReference type="Google" id="ProtNLM"/>
    </source>
</evidence>
<keyword evidence="3 10" id="KW-0732">Signal</keyword>
<dbReference type="InterPro" id="IPR001245">
    <property type="entry name" value="Ser-Thr/Tyr_kinase_cat_dom"/>
</dbReference>
<feature type="domain" description="Protein kinase" evidence="11">
    <location>
        <begin position="535"/>
        <end position="643"/>
    </location>
</feature>
<dbReference type="InterPro" id="IPR017441">
    <property type="entry name" value="Protein_kinase_ATP_BS"/>
</dbReference>
<dbReference type="Gene3D" id="3.30.200.20">
    <property type="entry name" value="Phosphorylase Kinase, domain 1"/>
    <property type="match status" value="1"/>
</dbReference>
<feature type="domain" description="Bulb-type lectin" evidence="12">
    <location>
        <begin position="56"/>
        <end position="181"/>
    </location>
</feature>
<feature type="binding site" evidence="7">
    <location>
        <position position="563"/>
    </location>
    <ligand>
        <name>ATP</name>
        <dbReference type="ChEBI" id="CHEBI:30616"/>
    </ligand>
</feature>
<evidence type="ECO:0000256" key="8">
    <source>
        <dbReference type="SAM" id="MobiDB-lite"/>
    </source>
</evidence>
<evidence type="ECO:0000256" key="5">
    <source>
        <dbReference type="ARBA" id="ARBA00022840"/>
    </source>
</evidence>
<dbReference type="PANTHER" id="PTHR47976">
    <property type="entry name" value="G-TYPE LECTIN S-RECEPTOR-LIKE SERINE/THREONINE-PROTEIN KINASE SD2-5"/>
    <property type="match status" value="1"/>
</dbReference>
<feature type="chain" id="PRO_5041645210" description="Receptor-like serine/threonine-protein kinase" evidence="10">
    <location>
        <begin position="29"/>
        <end position="643"/>
    </location>
</feature>
<dbReference type="Proteomes" id="UP001187471">
    <property type="component" value="Unassembled WGS sequence"/>
</dbReference>
<feature type="non-terminal residue" evidence="14">
    <location>
        <position position="643"/>
    </location>
</feature>
<keyword evidence="9" id="KW-1133">Transmembrane helix</keyword>
<dbReference type="SMART" id="SM00108">
    <property type="entry name" value="B_lectin"/>
    <property type="match status" value="1"/>
</dbReference>
<name>A0AA88S3A9_9ASTE</name>
<dbReference type="AlphaFoldDB" id="A0AA88S3A9"/>
<accession>A0AA88S3A9</accession>
<keyword evidence="15" id="KW-1185">Reference proteome</keyword>
<keyword evidence="5 7" id="KW-0067">ATP-binding</keyword>
<evidence type="ECO:0000256" key="9">
    <source>
        <dbReference type="SAM" id="Phobius"/>
    </source>
</evidence>
<reference evidence="14" key="1">
    <citation type="submission" date="2022-12" db="EMBL/GenBank/DDBJ databases">
        <title>Draft genome assemblies for two species of Escallonia (Escalloniales).</title>
        <authorList>
            <person name="Chanderbali A."/>
            <person name="Dervinis C."/>
            <person name="Anghel I."/>
            <person name="Soltis D."/>
            <person name="Soltis P."/>
            <person name="Zapata F."/>
        </authorList>
    </citation>
    <scope>NUCLEOTIDE SEQUENCE</scope>
    <source>
        <strain evidence="14">UCBG92.1500</strain>
        <tissue evidence="14">Leaf</tissue>
    </source>
</reference>
<evidence type="ECO:0000259" key="13">
    <source>
        <dbReference type="PROSITE" id="PS50948"/>
    </source>
</evidence>
<dbReference type="PANTHER" id="PTHR47976:SF30">
    <property type="entry name" value="RECEPTOR-LIKE SERINE_THREONINE-PROTEIN KINASE"/>
    <property type="match status" value="1"/>
</dbReference>
<feature type="transmembrane region" description="Helical" evidence="9">
    <location>
        <begin position="476"/>
        <end position="501"/>
    </location>
</feature>
<evidence type="ECO:0000256" key="4">
    <source>
        <dbReference type="ARBA" id="ARBA00022741"/>
    </source>
</evidence>
<dbReference type="Gene3D" id="2.90.10.30">
    <property type="match status" value="1"/>
</dbReference>
<feature type="domain" description="Apple" evidence="13">
    <location>
        <begin position="353"/>
        <end position="434"/>
    </location>
</feature>
<organism evidence="14 15">
    <name type="scientific">Escallonia rubra</name>
    <dbReference type="NCBI Taxonomy" id="112253"/>
    <lineage>
        <taxon>Eukaryota</taxon>
        <taxon>Viridiplantae</taxon>
        <taxon>Streptophyta</taxon>
        <taxon>Embryophyta</taxon>
        <taxon>Tracheophyta</taxon>
        <taxon>Spermatophyta</taxon>
        <taxon>Magnoliopsida</taxon>
        <taxon>eudicotyledons</taxon>
        <taxon>Gunneridae</taxon>
        <taxon>Pentapetalae</taxon>
        <taxon>asterids</taxon>
        <taxon>campanulids</taxon>
        <taxon>Escalloniales</taxon>
        <taxon>Escalloniaceae</taxon>
        <taxon>Escallonia</taxon>
    </lineage>
</organism>
<evidence type="ECO:0000256" key="10">
    <source>
        <dbReference type="SAM" id="SignalP"/>
    </source>
</evidence>
<keyword evidence="4 7" id="KW-0547">Nucleotide-binding</keyword>
<sequence>MEIDQRSVCSAIFLFLTLLVSPSHLMSSQPVEYSTASSPKSWINTGSSFTEYLSGFDRATIILLRETGPRFFCGFACYAYRFGAGCLFGVFLFHNRTESEGNAAIINFPQVAWSANCNEPVGINATLKLTQEGDLLLADSNGRLVWSTNTTGKGVSGFNLTDTGNLVLLDQNNAIVWQSFNHPTDTLLHGQVFVSGQKLTASISPSNLSEGRFSLAYSNTHLVAYAKSSPPQLYFNFSHIFPESNYVQRFKNGSFGSLIFPPLPVEQFMRLDTDGHLRAYEWGGSGWTEVADLMAGVDSGDCGYPMVCGEYGVCSKGQQCGCPGAASNETNYFTQINYREPNLGCSLVSAISCNQSQYHSLIELKNVKYFAMEFLPLTDETAELENCKQTCLSNCSCKAAIFKYGQRWSRDTCLLLSEVFSIVNADEDFADLSSAFVKVQRSPSPQTPSPQSQIPQTPILQTPPPVVSPRRKATNVAVILGSSFGAIFFMLLMVIICIFVVRKKSEYEENEEDYLDQLPGMPTRFSFRELESMTENFSCKLGEGGFGSVFQGSLSNGIKIAVKQLDGIGQHKKKSFLAEVETIGSIHHVSLVRLVGFCAEKSYRLLVYEYMCNGSLDKWIFHGNEGLALGWLSRRKIIFDIAK</sequence>
<gene>
    <name evidence="14" type="ORF">RJ640_025517</name>
</gene>
<dbReference type="FunFam" id="3.30.200.20:FF:000178">
    <property type="entry name" value="serine/threonine-protein kinase PBS1-like"/>
    <property type="match status" value="1"/>
</dbReference>
<evidence type="ECO:0000256" key="2">
    <source>
        <dbReference type="ARBA" id="ARBA00022679"/>
    </source>
</evidence>
<dbReference type="InterPro" id="IPR051343">
    <property type="entry name" value="G-type_lectin_kinases/EP1-like"/>
</dbReference>
<dbReference type="InterPro" id="IPR000719">
    <property type="entry name" value="Prot_kinase_dom"/>
</dbReference>
<evidence type="ECO:0000256" key="6">
    <source>
        <dbReference type="ARBA" id="ARBA00023180"/>
    </source>
</evidence>
<keyword evidence="1" id="KW-0245">EGF-like domain</keyword>
<dbReference type="GO" id="GO:0005524">
    <property type="term" value="F:ATP binding"/>
    <property type="evidence" value="ECO:0007669"/>
    <property type="project" value="UniProtKB-UniRule"/>
</dbReference>
<dbReference type="InterPro" id="IPR036426">
    <property type="entry name" value="Bulb-type_lectin_dom_sf"/>
</dbReference>
<evidence type="ECO:0000313" key="15">
    <source>
        <dbReference type="Proteomes" id="UP001187471"/>
    </source>
</evidence>
<dbReference type="PROSITE" id="PS00107">
    <property type="entry name" value="PROTEIN_KINASE_ATP"/>
    <property type="match status" value="1"/>
</dbReference>
<dbReference type="SUPFAM" id="SSF51110">
    <property type="entry name" value="alpha-D-mannose-specific plant lectins"/>
    <property type="match status" value="1"/>
</dbReference>
<evidence type="ECO:0000313" key="14">
    <source>
        <dbReference type="EMBL" id="KAK2991271.1"/>
    </source>
</evidence>
<feature type="signal peptide" evidence="10">
    <location>
        <begin position="1"/>
        <end position="28"/>
    </location>
</feature>
<dbReference type="SUPFAM" id="SSF56112">
    <property type="entry name" value="Protein kinase-like (PK-like)"/>
    <property type="match status" value="1"/>
</dbReference>
<evidence type="ECO:0000256" key="1">
    <source>
        <dbReference type="ARBA" id="ARBA00022536"/>
    </source>
</evidence>
<dbReference type="InterPro" id="IPR003609">
    <property type="entry name" value="Pan_app"/>
</dbReference>
<dbReference type="PROSITE" id="PS50948">
    <property type="entry name" value="PAN"/>
    <property type="match status" value="1"/>
</dbReference>
<comment type="caution">
    <text evidence="14">The sequence shown here is derived from an EMBL/GenBank/DDBJ whole genome shotgun (WGS) entry which is preliminary data.</text>
</comment>
<dbReference type="EMBL" id="JAVXUO010000540">
    <property type="protein sequence ID" value="KAK2991271.1"/>
    <property type="molecule type" value="Genomic_DNA"/>
</dbReference>
<dbReference type="InterPro" id="IPR011009">
    <property type="entry name" value="Kinase-like_dom_sf"/>
</dbReference>
<dbReference type="CDD" id="cd00028">
    <property type="entry name" value="B_lectin"/>
    <property type="match status" value="1"/>
</dbReference>
<feature type="compositionally biased region" description="Low complexity" evidence="8">
    <location>
        <begin position="449"/>
        <end position="460"/>
    </location>
</feature>
<dbReference type="FunFam" id="2.90.10.30:FF:000003">
    <property type="entry name" value="Os04g0303100 protein"/>
    <property type="match status" value="1"/>
</dbReference>
<evidence type="ECO:0000259" key="11">
    <source>
        <dbReference type="PROSITE" id="PS50011"/>
    </source>
</evidence>
<dbReference type="Pfam" id="PF01453">
    <property type="entry name" value="B_lectin"/>
    <property type="match status" value="1"/>
</dbReference>
<protein>
    <recommendedName>
        <fullName evidence="16">Receptor-like serine/threonine-protein kinase</fullName>
    </recommendedName>
</protein>
<dbReference type="GO" id="GO:0004672">
    <property type="term" value="F:protein kinase activity"/>
    <property type="evidence" value="ECO:0007669"/>
    <property type="project" value="InterPro"/>
</dbReference>
<feature type="region of interest" description="Disordered" evidence="8">
    <location>
        <begin position="440"/>
        <end position="468"/>
    </location>
</feature>
<dbReference type="PROSITE" id="PS50927">
    <property type="entry name" value="BULB_LECTIN"/>
    <property type="match status" value="1"/>
</dbReference>
<keyword evidence="9" id="KW-0812">Transmembrane</keyword>
<keyword evidence="2" id="KW-0808">Transferase</keyword>
<keyword evidence="6" id="KW-0325">Glycoprotein</keyword>
<dbReference type="Pfam" id="PF07714">
    <property type="entry name" value="PK_Tyr_Ser-Thr"/>
    <property type="match status" value="1"/>
</dbReference>